<keyword evidence="2" id="KW-1185">Reference proteome</keyword>
<reference evidence="1 2" key="1">
    <citation type="submission" date="2024-01" db="EMBL/GenBank/DDBJ databases">
        <title>Genome assemblies of Stephania.</title>
        <authorList>
            <person name="Yang L."/>
        </authorList>
    </citation>
    <scope>NUCLEOTIDE SEQUENCE [LARGE SCALE GENOMIC DNA]</scope>
    <source>
        <strain evidence="1">JXDWG</strain>
        <tissue evidence="1">Leaf</tissue>
    </source>
</reference>
<comment type="caution">
    <text evidence="1">The sequence shown here is derived from an EMBL/GenBank/DDBJ whole genome shotgun (WGS) entry which is preliminary data.</text>
</comment>
<sequence>MHLPLQIRKTPNKSSYNLIDLLTYVNRESSTLKFLEKKILVLLILIFCPEYKPKFSSTTTTTTTTT</sequence>
<proteinExistence type="predicted"/>
<dbReference type="Proteomes" id="UP001419268">
    <property type="component" value="Unassembled WGS sequence"/>
</dbReference>
<dbReference type="AlphaFoldDB" id="A0AAP0PH05"/>
<accession>A0AAP0PH05</accession>
<protein>
    <submittedName>
        <fullName evidence="1">Uncharacterized protein</fullName>
    </submittedName>
</protein>
<name>A0AAP0PH05_9MAGN</name>
<evidence type="ECO:0000313" key="1">
    <source>
        <dbReference type="EMBL" id="KAK9140695.1"/>
    </source>
</evidence>
<organism evidence="1 2">
    <name type="scientific">Stephania cephalantha</name>
    <dbReference type="NCBI Taxonomy" id="152367"/>
    <lineage>
        <taxon>Eukaryota</taxon>
        <taxon>Viridiplantae</taxon>
        <taxon>Streptophyta</taxon>
        <taxon>Embryophyta</taxon>
        <taxon>Tracheophyta</taxon>
        <taxon>Spermatophyta</taxon>
        <taxon>Magnoliopsida</taxon>
        <taxon>Ranunculales</taxon>
        <taxon>Menispermaceae</taxon>
        <taxon>Menispermoideae</taxon>
        <taxon>Cissampelideae</taxon>
        <taxon>Stephania</taxon>
    </lineage>
</organism>
<gene>
    <name evidence="1" type="ORF">Scep_010376</name>
</gene>
<evidence type="ECO:0000313" key="2">
    <source>
        <dbReference type="Proteomes" id="UP001419268"/>
    </source>
</evidence>
<dbReference type="EMBL" id="JBBNAG010000004">
    <property type="protein sequence ID" value="KAK9140695.1"/>
    <property type="molecule type" value="Genomic_DNA"/>
</dbReference>